<dbReference type="Proteomes" id="UP000298471">
    <property type="component" value="Unassembled WGS sequence"/>
</dbReference>
<dbReference type="OrthoDB" id="849204at2"/>
<evidence type="ECO:0000313" key="3">
    <source>
        <dbReference type="EMBL" id="TGE28518.1"/>
    </source>
</evidence>
<protein>
    <submittedName>
        <fullName evidence="3">Uncharacterized protein</fullName>
    </submittedName>
</protein>
<feature type="compositionally biased region" description="Low complexity" evidence="1">
    <location>
        <begin position="74"/>
        <end position="94"/>
    </location>
</feature>
<dbReference type="EMBL" id="SRMB01000001">
    <property type="protein sequence ID" value="TGE28518.1"/>
    <property type="molecule type" value="Genomic_DNA"/>
</dbReference>
<feature type="compositionally biased region" description="Polar residues" evidence="1">
    <location>
        <begin position="97"/>
        <end position="124"/>
    </location>
</feature>
<dbReference type="AlphaFoldDB" id="A0A4Z0QEP0"/>
<dbReference type="RefSeq" id="WP_135392065.1">
    <property type="nucleotide sequence ID" value="NZ_SRMB01000001.1"/>
</dbReference>
<gene>
    <name evidence="3" type="ORF">E5K02_03360</name>
</gene>
<comment type="caution">
    <text evidence="3">The sequence shown here is derived from an EMBL/GenBank/DDBJ whole genome shotgun (WGS) entry which is preliminary data.</text>
</comment>
<accession>A0A4Z0QEP0</accession>
<feature type="transmembrane region" description="Helical" evidence="2">
    <location>
        <begin position="42"/>
        <end position="63"/>
    </location>
</feature>
<keyword evidence="4" id="KW-1185">Reference proteome</keyword>
<sequence>MQPEDIDKLFRDKLQHHAPTPPAFLWEQLEEEIRPARKRPALWLYAVAAMIALLIVAGGTWMLRTSGSAATRGTLATTTTGPATPASPAGQGAANSAKKSTTPQATADNGFSSGSVEGQTTTEVASAEAPASAKQQPKPRPALSPAGPAPRKPSVLVAQTTAHPTKANRSASVPAPALAPAATLPAAPQPERRPTQEVATVVESATPVSSAPTGPIEVEVHRGTEAPVVALAAADAPQRYESDSHLKNLFHKAKTAVKDGRVRLPKVELPETVTVEVNVFNRSATKVIQL</sequence>
<evidence type="ECO:0000313" key="4">
    <source>
        <dbReference type="Proteomes" id="UP000298471"/>
    </source>
</evidence>
<keyword evidence="2" id="KW-0812">Transmembrane</keyword>
<proteinExistence type="predicted"/>
<reference evidence="3 4" key="1">
    <citation type="submission" date="2019-04" db="EMBL/GenBank/DDBJ databases">
        <authorList>
            <person name="Feng G."/>
            <person name="Zhang J."/>
            <person name="Zhu H."/>
        </authorList>
    </citation>
    <scope>NUCLEOTIDE SEQUENCE [LARGE SCALE GENOMIC DNA]</scope>
    <source>
        <strain evidence="3 4">9PBR-1</strain>
    </source>
</reference>
<feature type="region of interest" description="Disordered" evidence="1">
    <location>
        <begin position="74"/>
        <end position="155"/>
    </location>
</feature>
<evidence type="ECO:0000256" key="1">
    <source>
        <dbReference type="SAM" id="MobiDB-lite"/>
    </source>
</evidence>
<feature type="compositionally biased region" description="Pro residues" evidence="1">
    <location>
        <begin position="138"/>
        <end position="151"/>
    </location>
</feature>
<name>A0A4Z0QEP0_9BACT</name>
<organism evidence="3 4">
    <name type="scientific">Hymenobacter metallicola</name>
    <dbReference type="NCBI Taxonomy" id="2563114"/>
    <lineage>
        <taxon>Bacteria</taxon>
        <taxon>Pseudomonadati</taxon>
        <taxon>Bacteroidota</taxon>
        <taxon>Cytophagia</taxon>
        <taxon>Cytophagales</taxon>
        <taxon>Hymenobacteraceae</taxon>
        <taxon>Hymenobacter</taxon>
    </lineage>
</organism>
<keyword evidence="2" id="KW-1133">Transmembrane helix</keyword>
<evidence type="ECO:0000256" key="2">
    <source>
        <dbReference type="SAM" id="Phobius"/>
    </source>
</evidence>
<keyword evidence="2" id="KW-0472">Membrane</keyword>